<feature type="chain" id="PRO_5013269291" evidence="1">
    <location>
        <begin position="20"/>
        <end position="65"/>
    </location>
</feature>
<reference evidence="3" key="1">
    <citation type="submission" date="2016-11" db="EMBL/GenBank/DDBJ databases">
        <authorList>
            <person name="Varghese N."/>
            <person name="Submissions S."/>
        </authorList>
    </citation>
    <scope>NUCLEOTIDE SEQUENCE [LARGE SCALE GENOMIC DNA]</scope>
    <source>
        <strain evidence="3">GAS401</strain>
    </source>
</reference>
<name>A0A1M7TTE3_9BRAD</name>
<evidence type="ECO:0000313" key="3">
    <source>
        <dbReference type="Proteomes" id="UP000184096"/>
    </source>
</evidence>
<evidence type="ECO:0000256" key="1">
    <source>
        <dbReference type="SAM" id="SignalP"/>
    </source>
</evidence>
<evidence type="ECO:0000313" key="2">
    <source>
        <dbReference type="EMBL" id="SHN74007.1"/>
    </source>
</evidence>
<feature type="signal peptide" evidence="1">
    <location>
        <begin position="1"/>
        <end position="19"/>
    </location>
</feature>
<gene>
    <name evidence="2" type="ORF">SAMN05444170_2637</name>
</gene>
<organism evidence="2 3">
    <name type="scientific">Bradyrhizobium erythrophlei</name>
    <dbReference type="NCBI Taxonomy" id="1437360"/>
    <lineage>
        <taxon>Bacteria</taxon>
        <taxon>Pseudomonadati</taxon>
        <taxon>Pseudomonadota</taxon>
        <taxon>Alphaproteobacteria</taxon>
        <taxon>Hyphomicrobiales</taxon>
        <taxon>Nitrobacteraceae</taxon>
        <taxon>Bradyrhizobium</taxon>
    </lineage>
</organism>
<keyword evidence="1" id="KW-0732">Signal</keyword>
<dbReference type="AlphaFoldDB" id="A0A1M7TTE3"/>
<proteinExistence type="predicted"/>
<dbReference type="RefSeq" id="WP_072818261.1">
    <property type="nucleotide sequence ID" value="NZ_LT670849.1"/>
</dbReference>
<dbReference type="Proteomes" id="UP000184096">
    <property type="component" value="Chromosome I"/>
</dbReference>
<dbReference type="EMBL" id="LT670849">
    <property type="protein sequence ID" value="SHN74007.1"/>
    <property type="molecule type" value="Genomic_DNA"/>
</dbReference>
<sequence length="65" mass="7392">MKMTRVLGLAALGAVLVLAAPAKQAQALSLANPATVTTIQEGSKASMTEVRWHRRWHRHWHRRHW</sequence>
<keyword evidence="3" id="KW-1185">Reference proteome</keyword>
<protein>
    <submittedName>
        <fullName evidence="2">Uncharacterized protein</fullName>
    </submittedName>
</protein>
<accession>A0A1M7TTE3</accession>